<keyword evidence="2" id="KW-1185">Reference proteome</keyword>
<sequence>MTNQKKWNAATIEMVLINSDTPIPRRVLHTHTPKDMGLNGRIHVRRTSLQEYRYYYPGILDSLLHIDFPHQLHAYLLPSLHAVLLEQWCLQHKLRPYRFRAMPSGKTAAETISRMESAFYAFIRGSQEAGINKLRWISNLDIAPDEAVKRNEPILTRKIVSKMWFLDWTPDRIGTREFVERYGIDIDLDSLQPVKEIFVSET</sequence>
<name>L0KZ75_METHD</name>
<dbReference type="HOGENOM" id="CLU_1352119_0_0_2"/>
<proteinExistence type="predicted"/>
<gene>
    <name evidence="1" type="ordered locus">Metho_2618</name>
</gene>
<dbReference type="RefSeq" id="WP_015313884.1">
    <property type="nucleotide sequence ID" value="NC_019972.1"/>
</dbReference>
<organism evidence="1 2">
    <name type="scientific">Methanomethylovorans hollandica (strain DSM 15978 / NBRC 107637 / DMS1)</name>
    <dbReference type="NCBI Taxonomy" id="867904"/>
    <lineage>
        <taxon>Archaea</taxon>
        <taxon>Methanobacteriati</taxon>
        <taxon>Methanobacteriota</taxon>
        <taxon>Stenosarchaea group</taxon>
        <taxon>Methanomicrobia</taxon>
        <taxon>Methanosarcinales</taxon>
        <taxon>Methanosarcinaceae</taxon>
        <taxon>Methanomethylovorans</taxon>
    </lineage>
</organism>
<evidence type="ECO:0000313" key="1">
    <source>
        <dbReference type="EMBL" id="AGB50752.1"/>
    </source>
</evidence>
<dbReference type="AlphaFoldDB" id="L0KZ75"/>
<dbReference type="EMBL" id="CP003363">
    <property type="protein sequence ID" value="AGB50752.1"/>
    <property type="molecule type" value="Genomic_DNA"/>
</dbReference>
<accession>L0KZ75</accession>
<geneLocation type="plasmid" evidence="1 2">
    <name>pMETHO01</name>
</geneLocation>
<dbReference type="KEGG" id="mhz:Metho_2618"/>
<protein>
    <submittedName>
        <fullName evidence="1">Uncharacterized protein</fullName>
    </submittedName>
</protein>
<dbReference type="Proteomes" id="UP000010866">
    <property type="component" value="Plasmid pMETHO01"/>
</dbReference>
<dbReference type="GeneID" id="14401580"/>
<reference evidence="2" key="1">
    <citation type="submission" date="2012-02" db="EMBL/GenBank/DDBJ databases">
        <title>Complete sequence of plasmid of Methanomethylovorans hollandica DSM 15978.</title>
        <authorList>
            <person name="Lucas S."/>
            <person name="Copeland A."/>
            <person name="Lapidus A."/>
            <person name="Glavina del Rio T."/>
            <person name="Dalin E."/>
            <person name="Tice H."/>
            <person name="Bruce D."/>
            <person name="Goodwin L."/>
            <person name="Pitluck S."/>
            <person name="Peters L."/>
            <person name="Mikhailova N."/>
            <person name="Held B."/>
            <person name="Kyrpides N."/>
            <person name="Mavromatis K."/>
            <person name="Ivanova N."/>
            <person name="Brettin T."/>
            <person name="Detter J.C."/>
            <person name="Han C."/>
            <person name="Larimer F."/>
            <person name="Land M."/>
            <person name="Hauser L."/>
            <person name="Markowitz V."/>
            <person name="Cheng J.-F."/>
            <person name="Hugenholtz P."/>
            <person name="Woyke T."/>
            <person name="Wu D."/>
            <person name="Spring S."/>
            <person name="Schroeder M."/>
            <person name="Brambilla E."/>
            <person name="Klenk H.-P."/>
            <person name="Eisen J.A."/>
        </authorList>
    </citation>
    <scope>NUCLEOTIDE SEQUENCE [LARGE SCALE GENOMIC DNA]</scope>
    <source>
        <strain evidence="2">DSM 15978 / NBRC 107637 / DMS1</strain>
        <plasmid evidence="2">Plasmid pMETHO01</plasmid>
    </source>
</reference>
<evidence type="ECO:0000313" key="2">
    <source>
        <dbReference type="Proteomes" id="UP000010866"/>
    </source>
</evidence>
<keyword evidence="1" id="KW-0614">Plasmid</keyword>